<protein>
    <recommendedName>
        <fullName evidence="3">Carboxypeptidase regulatory-like domain-containing protein</fullName>
    </recommendedName>
</protein>
<organism evidence="1 2">
    <name type="scientific">Candidatus Magnetoglobus multicellularis str. Araruama</name>
    <dbReference type="NCBI Taxonomy" id="890399"/>
    <lineage>
        <taxon>Bacteria</taxon>
        <taxon>Pseudomonadati</taxon>
        <taxon>Thermodesulfobacteriota</taxon>
        <taxon>Desulfobacteria</taxon>
        <taxon>Desulfobacterales</taxon>
        <taxon>Desulfobacteraceae</taxon>
        <taxon>Candidatus Magnetoglobus</taxon>
    </lineage>
</organism>
<dbReference type="Proteomes" id="UP000189670">
    <property type="component" value="Unassembled WGS sequence"/>
</dbReference>
<accession>A0A1V1NRQ1</accession>
<evidence type="ECO:0008006" key="3">
    <source>
        <dbReference type="Google" id="ProtNLM"/>
    </source>
</evidence>
<evidence type="ECO:0000313" key="2">
    <source>
        <dbReference type="Proteomes" id="UP000189670"/>
    </source>
</evidence>
<dbReference type="Gene3D" id="2.60.40.1120">
    <property type="entry name" value="Carboxypeptidase-like, regulatory domain"/>
    <property type="match status" value="1"/>
</dbReference>
<feature type="non-terminal residue" evidence="1">
    <location>
        <position position="1"/>
    </location>
</feature>
<dbReference type="EMBL" id="ATBP01003027">
    <property type="protein sequence ID" value="ETR65249.1"/>
    <property type="molecule type" value="Genomic_DNA"/>
</dbReference>
<evidence type="ECO:0000313" key="1">
    <source>
        <dbReference type="EMBL" id="ETR65249.1"/>
    </source>
</evidence>
<name>A0A1V1NRQ1_9BACT</name>
<sequence>GNSLIKGFVSDSKGNALSDVEISIIGRTEKTLTTSGGTFFLGIKEYQNSSLRIRAFKNGYKSWNEYVDIPSENIIIRLEKN</sequence>
<dbReference type="AlphaFoldDB" id="A0A1V1NRQ1"/>
<proteinExistence type="predicted"/>
<comment type="caution">
    <text evidence="1">The sequence shown here is derived from an EMBL/GenBank/DDBJ whole genome shotgun (WGS) entry which is preliminary data.</text>
</comment>
<dbReference type="SUPFAM" id="SSF49464">
    <property type="entry name" value="Carboxypeptidase regulatory domain-like"/>
    <property type="match status" value="1"/>
</dbReference>
<gene>
    <name evidence="1" type="ORF">OMM_14557</name>
</gene>
<reference evidence="2" key="1">
    <citation type="submission" date="2012-11" db="EMBL/GenBank/DDBJ databases">
        <authorList>
            <person name="Lucero-Rivera Y.E."/>
            <person name="Tovar-Ramirez D."/>
        </authorList>
    </citation>
    <scope>NUCLEOTIDE SEQUENCE [LARGE SCALE GENOMIC DNA]</scope>
    <source>
        <strain evidence="2">Araruama</strain>
    </source>
</reference>
<dbReference type="InterPro" id="IPR008969">
    <property type="entry name" value="CarboxyPept-like_regulatory"/>
</dbReference>